<feature type="non-terminal residue" evidence="1">
    <location>
        <position position="67"/>
    </location>
</feature>
<evidence type="ECO:0000313" key="1">
    <source>
        <dbReference type="EMBL" id="RMM03513.1"/>
    </source>
</evidence>
<keyword evidence="1" id="KW-0378">Hydrolase</keyword>
<dbReference type="EMBL" id="RBNL01000326">
    <property type="protein sequence ID" value="RMM03513.1"/>
    <property type="molecule type" value="Genomic_DNA"/>
</dbReference>
<organism evidence="1 2">
    <name type="scientific">Pseudomonas syringae pv. maculicola</name>
    <dbReference type="NCBI Taxonomy" id="59511"/>
    <lineage>
        <taxon>Bacteria</taxon>
        <taxon>Pseudomonadati</taxon>
        <taxon>Pseudomonadota</taxon>
        <taxon>Gammaproteobacteria</taxon>
        <taxon>Pseudomonadales</taxon>
        <taxon>Pseudomonadaceae</taxon>
        <taxon>Pseudomonas</taxon>
    </lineage>
</organism>
<reference evidence="1 2" key="1">
    <citation type="submission" date="2018-08" db="EMBL/GenBank/DDBJ databases">
        <title>Recombination of ecologically and evolutionarily significant loci maintains genetic cohesion in the Pseudomonas syringae species complex.</title>
        <authorList>
            <person name="Dillon M."/>
            <person name="Thakur S."/>
            <person name="Almeida R.N.D."/>
            <person name="Weir B.S."/>
            <person name="Guttman D.S."/>
        </authorList>
    </citation>
    <scope>NUCLEOTIDE SEQUENCE [LARGE SCALE GENOMIC DNA]</scope>
    <source>
        <strain evidence="1 2">88_10</strain>
    </source>
</reference>
<accession>A0A3M3ASP6</accession>
<sequence length="67" mass="7757">MLLPFLSTDYGTVLQAGEIPLRFDAERGAFYIEHYQHHFPICPLTYDLLLQTVEHPQLKEVAQRLTA</sequence>
<dbReference type="Proteomes" id="UP000282378">
    <property type="component" value="Unassembled WGS sequence"/>
</dbReference>
<name>A0A3M3ASP6_PSEYM</name>
<proteinExistence type="predicted"/>
<dbReference type="GO" id="GO:0016787">
    <property type="term" value="F:hydrolase activity"/>
    <property type="evidence" value="ECO:0007669"/>
    <property type="project" value="UniProtKB-KW"/>
</dbReference>
<gene>
    <name evidence="1" type="ORF">APX70_06784</name>
</gene>
<protein>
    <submittedName>
        <fullName evidence="1">Glycosyl hydrolase, family 13</fullName>
    </submittedName>
</protein>
<dbReference type="AlphaFoldDB" id="A0A3M3ASP6"/>
<dbReference type="Gene3D" id="3.30.1590.10">
    <property type="entry name" value="Maltooligosyl trehalose synthase, domain 2"/>
    <property type="match status" value="1"/>
</dbReference>
<comment type="caution">
    <text evidence="1">The sequence shown here is derived from an EMBL/GenBank/DDBJ whole genome shotgun (WGS) entry which is preliminary data.</text>
</comment>
<evidence type="ECO:0000313" key="2">
    <source>
        <dbReference type="Proteomes" id="UP000282378"/>
    </source>
</evidence>